<keyword evidence="4" id="KW-1185">Reference proteome</keyword>
<evidence type="ECO:0000313" key="4">
    <source>
        <dbReference type="Proteomes" id="UP000240883"/>
    </source>
</evidence>
<keyword evidence="2" id="KW-0472">Membrane</keyword>
<gene>
    <name evidence="3" type="ORF">BS50DRAFT_20863</name>
</gene>
<dbReference type="Proteomes" id="UP000240883">
    <property type="component" value="Unassembled WGS sequence"/>
</dbReference>
<sequence>MDFQHVSLGRIGPPELMITPPSPSLIAVENIDDEPSSPSPYHLAIPTPPPRRSRTSTDPAPLRPAMGLSTYQMLNSSRKRRNERPFTWSTNIRRQIHFACVRPFDFESTDAEILANGLEPETFLFDLSLFISAIITIYWMAEFLAKCR</sequence>
<keyword evidence="2" id="KW-0812">Transmembrane</keyword>
<evidence type="ECO:0000256" key="2">
    <source>
        <dbReference type="SAM" id="Phobius"/>
    </source>
</evidence>
<dbReference type="EMBL" id="KZ678128">
    <property type="protein sequence ID" value="PSN74653.1"/>
    <property type="molecule type" value="Genomic_DNA"/>
</dbReference>
<reference evidence="3 4" key="1">
    <citation type="journal article" date="2018" name="Front. Microbiol.">
        <title>Genome-Wide Analysis of Corynespora cassiicola Leaf Fall Disease Putative Effectors.</title>
        <authorList>
            <person name="Lopez D."/>
            <person name="Ribeiro S."/>
            <person name="Label P."/>
            <person name="Fumanal B."/>
            <person name="Venisse J.S."/>
            <person name="Kohler A."/>
            <person name="de Oliveira R.R."/>
            <person name="Labutti K."/>
            <person name="Lipzen A."/>
            <person name="Lail K."/>
            <person name="Bauer D."/>
            <person name="Ohm R.A."/>
            <person name="Barry K.W."/>
            <person name="Spatafora J."/>
            <person name="Grigoriev I.V."/>
            <person name="Martin F.M."/>
            <person name="Pujade-Renaud V."/>
        </authorList>
    </citation>
    <scope>NUCLEOTIDE SEQUENCE [LARGE SCALE GENOMIC DNA]</scope>
    <source>
        <strain evidence="3 4">Philippines</strain>
    </source>
</reference>
<feature type="region of interest" description="Disordered" evidence="1">
    <location>
        <begin position="1"/>
        <end position="65"/>
    </location>
</feature>
<keyword evidence="2" id="KW-1133">Transmembrane helix</keyword>
<name>A0A2T2PAH0_CORCC</name>
<evidence type="ECO:0000256" key="1">
    <source>
        <dbReference type="SAM" id="MobiDB-lite"/>
    </source>
</evidence>
<organism evidence="3 4">
    <name type="scientific">Corynespora cassiicola Philippines</name>
    <dbReference type="NCBI Taxonomy" id="1448308"/>
    <lineage>
        <taxon>Eukaryota</taxon>
        <taxon>Fungi</taxon>
        <taxon>Dikarya</taxon>
        <taxon>Ascomycota</taxon>
        <taxon>Pezizomycotina</taxon>
        <taxon>Dothideomycetes</taxon>
        <taxon>Pleosporomycetidae</taxon>
        <taxon>Pleosporales</taxon>
        <taxon>Corynesporascaceae</taxon>
        <taxon>Corynespora</taxon>
    </lineage>
</organism>
<evidence type="ECO:0000313" key="3">
    <source>
        <dbReference type="EMBL" id="PSN74653.1"/>
    </source>
</evidence>
<dbReference type="AlphaFoldDB" id="A0A2T2PAH0"/>
<protein>
    <submittedName>
        <fullName evidence="3">Uncharacterized protein</fullName>
    </submittedName>
</protein>
<feature type="transmembrane region" description="Helical" evidence="2">
    <location>
        <begin position="123"/>
        <end position="141"/>
    </location>
</feature>
<proteinExistence type="predicted"/>
<accession>A0A2T2PAH0</accession>